<dbReference type="AlphaFoldDB" id="A0A368JCU6"/>
<dbReference type="InterPro" id="IPR000668">
    <property type="entry name" value="Peptidase_C1A_C"/>
</dbReference>
<dbReference type="Proteomes" id="UP000253383">
    <property type="component" value="Unassembled WGS sequence"/>
</dbReference>
<comment type="caution">
    <text evidence="3">The sequence shown here is derived from an EMBL/GenBank/DDBJ whole genome shotgun (WGS) entry which is preliminary data.</text>
</comment>
<dbReference type="Pfam" id="PF00112">
    <property type="entry name" value="Peptidase_C1"/>
    <property type="match status" value="1"/>
</dbReference>
<evidence type="ECO:0000313" key="3">
    <source>
        <dbReference type="EMBL" id="RCR65489.1"/>
    </source>
</evidence>
<dbReference type="SMART" id="SM00645">
    <property type="entry name" value="Pept_C1"/>
    <property type="match status" value="1"/>
</dbReference>
<dbReference type="SUPFAM" id="SSF54001">
    <property type="entry name" value="Cysteine proteinases"/>
    <property type="match status" value="1"/>
</dbReference>
<dbReference type="CDD" id="cd02619">
    <property type="entry name" value="Peptidase_C1"/>
    <property type="match status" value="1"/>
</dbReference>
<keyword evidence="4" id="KW-1185">Reference proteome</keyword>
<evidence type="ECO:0000256" key="1">
    <source>
        <dbReference type="SAM" id="SignalP"/>
    </source>
</evidence>
<dbReference type="GO" id="GO:0006508">
    <property type="term" value="P:proteolysis"/>
    <property type="evidence" value="ECO:0007669"/>
    <property type="project" value="InterPro"/>
</dbReference>
<dbReference type="EMBL" id="QOWE01000044">
    <property type="protein sequence ID" value="RCR65489.1"/>
    <property type="molecule type" value="Genomic_DNA"/>
</dbReference>
<sequence>MKTRWLHGFWGLLLALPAAAQTEINPGLLLDDAVYETAPYQEIVTKKKLPVRVSYEAYCPSVQAQGSYGTCVGFACGYYLRTILMARSKQITNKTALDQLAFSPSYLYEKAKSERDYACSEGIYLSKAFDILKSVGVVPFKNFPYPACGQKTEAVDAVAARFRIEGYERLFDVQETDEKKTYRLKKALIDDGPVVIGMVVPPSFLFAGKVWKPAPGDDPANKRLRGHALCIIGYDDTLHGGAFRVVNSFGKGWADRGFCWISYRDLVRFTRYGYKINPPKPAVL</sequence>
<keyword evidence="1" id="KW-0732">Signal</keyword>
<dbReference type="OrthoDB" id="3648721at2"/>
<dbReference type="Gene3D" id="3.90.70.10">
    <property type="entry name" value="Cysteine proteinases"/>
    <property type="match status" value="1"/>
</dbReference>
<evidence type="ECO:0000259" key="2">
    <source>
        <dbReference type="SMART" id="SM00645"/>
    </source>
</evidence>
<dbReference type="InterPro" id="IPR038765">
    <property type="entry name" value="Papain-like_cys_pep_sf"/>
</dbReference>
<organism evidence="3 4">
    <name type="scientific">Larkinella punicea</name>
    <dbReference type="NCBI Taxonomy" id="2315727"/>
    <lineage>
        <taxon>Bacteria</taxon>
        <taxon>Pseudomonadati</taxon>
        <taxon>Bacteroidota</taxon>
        <taxon>Cytophagia</taxon>
        <taxon>Cytophagales</taxon>
        <taxon>Spirosomataceae</taxon>
        <taxon>Larkinella</taxon>
    </lineage>
</organism>
<reference evidence="3 4" key="1">
    <citation type="submission" date="2018-07" db="EMBL/GenBank/DDBJ databases">
        <title>Genome analysis of Larkinella rosea.</title>
        <authorList>
            <person name="Zhou Z."/>
            <person name="Wang G."/>
        </authorList>
    </citation>
    <scope>NUCLEOTIDE SEQUENCE [LARGE SCALE GENOMIC DNA]</scope>
    <source>
        <strain evidence="4">zzj9</strain>
    </source>
</reference>
<dbReference type="RefSeq" id="WP_114410137.1">
    <property type="nucleotide sequence ID" value="NZ_QOWE01000044.1"/>
</dbReference>
<feature type="signal peptide" evidence="1">
    <location>
        <begin position="1"/>
        <end position="20"/>
    </location>
</feature>
<gene>
    <name evidence="3" type="ORF">DUE52_31575</name>
</gene>
<proteinExistence type="predicted"/>
<evidence type="ECO:0000313" key="4">
    <source>
        <dbReference type="Proteomes" id="UP000253383"/>
    </source>
</evidence>
<feature type="domain" description="Peptidase C1A papain C-terminal" evidence="2">
    <location>
        <begin position="49"/>
        <end position="270"/>
    </location>
</feature>
<accession>A0A368JCU6</accession>
<dbReference type="GO" id="GO:0008234">
    <property type="term" value="F:cysteine-type peptidase activity"/>
    <property type="evidence" value="ECO:0007669"/>
    <property type="project" value="InterPro"/>
</dbReference>
<protein>
    <recommendedName>
        <fullName evidence="2">Peptidase C1A papain C-terminal domain-containing protein</fullName>
    </recommendedName>
</protein>
<feature type="chain" id="PRO_5016836767" description="Peptidase C1A papain C-terminal domain-containing protein" evidence="1">
    <location>
        <begin position="21"/>
        <end position="284"/>
    </location>
</feature>
<name>A0A368JCU6_9BACT</name>